<gene>
    <name evidence="1" type="ORF">PHYBLDRAFT_76297</name>
</gene>
<evidence type="ECO:0000313" key="2">
    <source>
        <dbReference type="Proteomes" id="UP000077315"/>
    </source>
</evidence>
<proteinExistence type="predicted"/>
<dbReference type="VEuPathDB" id="FungiDB:PHYBLDRAFT_76297"/>
<dbReference type="Proteomes" id="UP000077315">
    <property type="component" value="Unassembled WGS sequence"/>
</dbReference>
<protein>
    <submittedName>
        <fullName evidence="1">Uncharacterized protein</fullName>
    </submittedName>
</protein>
<dbReference type="RefSeq" id="XP_018288064.1">
    <property type="nucleotide sequence ID" value="XM_018443137.1"/>
</dbReference>
<evidence type="ECO:0000313" key="1">
    <source>
        <dbReference type="EMBL" id="OAD70024.1"/>
    </source>
</evidence>
<dbReference type="InParanoid" id="A0A162NIM9"/>
<dbReference type="OrthoDB" id="5563539at2759"/>
<keyword evidence="2" id="KW-1185">Reference proteome</keyword>
<sequence length="367" mass="40680">MNELITRPSITVDYFSHSWDALDLGCAWSELRQQAATLRNKLLHLNDDIETGFERTKQANPSLLKANRRLLAEEYRLHRLRNALWRRMSSYCTSQLGRHNPRIDPAEINWEKDSDVSWLYGPLFRRDEADVDFEKRVGCPEIYVKRTNQSSLSKVDPISSTTATVIAADTPTPLVKSALKKKSQKERRRSFPLSLESRDTACFEERCKRPRGIRFEADVLEFVYHAKLPILSQRKPVRTPSQGDSDARRMAKALLLAARSKHSASLPLTPPLSPSVKFPAQPILAENVLGSTFPSSLVSSSSSSSSTSLLLLSPSSPGLPPSSSPSASVPTLCADLVSLSTEMVALVGTAAIYKGISYGLGRFIPRA</sequence>
<dbReference type="AlphaFoldDB" id="A0A162NIM9"/>
<accession>A0A162NIM9</accession>
<dbReference type="GeneID" id="29004043"/>
<name>A0A162NIM9_PHYB8</name>
<reference evidence="2" key="1">
    <citation type="submission" date="2015-06" db="EMBL/GenBank/DDBJ databases">
        <title>Expansion of signal transduction pathways in fungi by whole-genome duplication.</title>
        <authorList>
            <consortium name="DOE Joint Genome Institute"/>
            <person name="Corrochano L.M."/>
            <person name="Kuo A."/>
            <person name="Marcet-Houben M."/>
            <person name="Polaino S."/>
            <person name="Salamov A."/>
            <person name="Villalobos J.M."/>
            <person name="Alvarez M.I."/>
            <person name="Avalos J."/>
            <person name="Benito E.P."/>
            <person name="Benoit I."/>
            <person name="Burger G."/>
            <person name="Camino L.P."/>
            <person name="Canovas D."/>
            <person name="Cerda-Olmedo E."/>
            <person name="Cheng J.-F."/>
            <person name="Dominguez A."/>
            <person name="Elias M."/>
            <person name="Eslava A.P."/>
            <person name="Glaser F."/>
            <person name="Grimwood J."/>
            <person name="Gutierrez G."/>
            <person name="Heitman J."/>
            <person name="Henrissat B."/>
            <person name="Iturriaga E.A."/>
            <person name="Lang B.F."/>
            <person name="Lavin J.L."/>
            <person name="Lee S."/>
            <person name="Li W."/>
            <person name="Lindquist E."/>
            <person name="Lopez-Garcia S."/>
            <person name="Luque E.M."/>
            <person name="Marcos A.T."/>
            <person name="Martin J."/>
            <person name="McCluskey K."/>
            <person name="Medina H.R."/>
            <person name="Miralles-Duran A."/>
            <person name="Miyazaki A."/>
            <person name="Munoz-Torres E."/>
            <person name="Oguiza J.A."/>
            <person name="Ohm R."/>
            <person name="Olmedo M."/>
            <person name="Orejas M."/>
            <person name="Ortiz-Castellanos L."/>
            <person name="Pisabarro A.G."/>
            <person name="Rodriguez-Romero J."/>
            <person name="Ruiz-Herrera J."/>
            <person name="Ruiz-Vazquez R."/>
            <person name="Sanz C."/>
            <person name="Schackwitz W."/>
            <person name="Schmutz J."/>
            <person name="Shahriari M."/>
            <person name="Shelest E."/>
            <person name="Silva-Franco F."/>
            <person name="Soanes D."/>
            <person name="Syed K."/>
            <person name="Tagua V.G."/>
            <person name="Talbot N.J."/>
            <person name="Thon M."/>
            <person name="De vries R.P."/>
            <person name="Wiebenga A."/>
            <person name="Yadav J.S."/>
            <person name="Braun E.L."/>
            <person name="Baker S."/>
            <person name="Garre V."/>
            <person name="Horwitz B."/>
            <person name="Torres-Martinez S."/>
            <person name="Idnurm A."/>
            <person name="Herrera-Estrella A."/>
            <person name="Gabaldon T."/>
            <person name="Grigoriev I.V."/>
        </authorList>
    </citation>
    <scope>NUCLEOTIDE SEQUENCE [LARGE SCALE GENOMIC DNA]</scope>
    <source>
        <strain evidence="2">NRRL 1555(-)</strain>
    </source>
</reference>
<dbReference type="EMBL" id="KV440990">
    <property type="protein sequence ID" value="OAD70024.1"/>
    <property type="molecule type" value="Genomic_DNA"/>
</dbReference>
<organism evidence="1 2">
    <name type="scientific">Phycomyces blakesleeanus (strain ATCC 8743b / DSM 1359 / FGSC 10004 / NBRC 33097 / NRRL 1555)</name>
    <dbReference type="NCBI Taxonomy" id="763407"/>
    <lineage>
        <taxon>Eukaryota</taxon>
        <taxon>Fungi</taxon>
        <taxon>Fungi incertae sedis</taxon>
        <taxon>Mucoromycota</taxon>
        <taxon>Mucoromycotina</taxon>
        <taxon>Mucoromycetes</taxon>
        <taxon>Mucorales</taxon>
        <taxon>Phycomycetaceae</taxon>
        <taxon>Phycomyces</taxon>
    </lineage>
</organism>